<accession>A0A5J6VIX6</accession>
<evidence type="ECO:0000256" key="1">
    <source>
        <dbReference type="ARBA" id="ARBA00023163"/>
    </source>
</evidence>
<dbReference type="Pfam" id="PF04947">
    <property type="entry name" value="Pox_VLTF3"/>
    <property type="match status" value="1"/>
</dbReference>
<organism evidence="2">
    <name type="scientific">Megaviridae environmental sample</name>
    <dbReference type="NCBI Taxonomy" id="1737588"/>
    <lineage>
        <taxon>Viruses</taxon>
        <taxon>Varidnaviria</taxon>
        <taxon>Bamfordvirae</taxon>
        <taxon>Nucleocytoviricota</taxon>
        <taxon>Megaviricetes</taxon>
        <taxon>Imitervirales</taxon>
        <taxon>Mimiviridae</taxon>
        <taxon>environmental samples</taxon>
    </lineage>
</organism>
<dbReference type="EMBL" id="MN448270">
    <property type="protein sequence ID" value="QFG73729.1"/>
    <property type="molecule type" value="Genomic_DNA"/>
</dbReference>
<reference evidence="2" key="1">
    <citation type="journal article" date="2019" name="Philos. Trans. R. Soc. Lond., B, Biol. Sci.">
        <title>Targeted metagenomic recovery of four divergent viruses reveals shared and distinctive characteristics of giant viruses of marine eukaryotes.</title>
        <authorList>
            <person name="Needham D.M."/>
            <person name="Poirier C."/>
            <person name="Hehenberger E."/>
            <person name="Jimenez V."/>
            <person name="Swalwell J.E."/>
            <person name="Santoro A.E."/>
            <person name="Worden A.Z."/>
        </authorList>
    </citation>
    <scope>NUCLEOTIDE SEQUENCE</scope>
    <source>
        <strain evidence="2">OPacV-662</strain>
    </source>
</reference>
<evidence type="ECO:0000313" key="2">
    <source>
        <dbReference type="EMBL" id="QFG73729.1"/>
    </source>
</evidence>
<name>A0A5J6VIX6_9VIRU</name>
<dbReference type="InterPro" id="IPR007031">
    <property type="entry name" value="Poxvirus_VLTF3"/>
</dbReference>
<protein>
    <submittedName>
        <fullName evidence="2">VLTF3-like protein</fullName>
    </submittedName>
</protein>
<keyword evidence="1" id="KW-0804">Transcription</keyword>
<dbReference type="GO" id="GO:0046782">
    <property type="term" value="P:regulation of viral transcription"/>
    <property type="evidence" value="ECO:0007669"/>
    <property type="project" value="InterPro"/>
</dbReference>
<sequence>MFFNKDAKKRKKTDTSSVSLDVFHQKKLEEFKNKTTTLNQNIEKKRIVDQEIADLLEYDTFDADELDKLSKLRTETQTLANEIEKLSSNHHKMDYYYHASSVLEEYYKEDSTQIKSQMDISDLIKRKKNSSNSNKAQLLNTYLDAIDENPNSSTRQNFMNCEDCNLEMMLDKTNSMFVCLECGIIENLSSFGEGKNNTSSTSDITKFSIYQRKNHFREWLNQLQARETTDIPDEVYDMIILELDKMRFVNLANLSPAIMRKILKKLNLSKYYENIFYIINKLNKLPPPTLTREQEDNLISMFKQIEEPFQLFKSAKRKNILRYSYLLFKMCELLEYDEFLWCFKLLKNRNKLIQQDEIWKKICEHNGWEFIASI</sequence>
<proteinExistence type="predicted"/>